<dbReference type="PANTHER" id="PTHR46601:SF2">
    <property type="entry name" value="UBIQUITIN-LIKE PROTEASE FAMILY PROFILE DOMAIN-CONTAINING PROTEIN"/>
    <property type="match status" value="1"/>
</dbReference>
<evidence type="ECO:0000313" key="4">
    <source>
        <dbReference type="Proteomes" id="UP001174136"/>
    </source>
</evidence>
<sequence>MPLVEEKLQNGYQEDTQSTRRTQTSDPTQSPPGPMTSTPKRAMSVKKKLQLTKKLKITLTKLEKKNKELDNLRKKIKRLEAKNSARLHQTQRKLADRRKVAQNRRHDMRRQIHTFLHRDDITTVINGKTGEIRRNGAIFRKRSLTDTLENLHKVFLSENPSMKISRSQFCKHRPLWIVSPKVKDRETCACKLHENFTYKVKKLHQLGLINCNKPADLVSLTVCDLSNIDCAYNRCNTCRDSMLPVVMDPATKNNIVRWNEWVTKTSPYSKKSSDGTTTEVEGKHTALEIKAASLQQLVEKTTNDLPRFKVHLFNIAHQFREIRQLKERLVEDEVVVHFDYSENYNCKWSKEIKDTHFGGGHKQVTLHTGVLYVSEGQPEAFATVSSSLKHDAVATWAHLDPVWQHIKSSHPTVKHVHLVSDGPTSQYRNKVSFYLASTVPFIKGFKSVTWNFTEASHGKGAPDGVGGALKNLADRLVAYGTDIPDAEALLHNLSEQSSVKLFKVTEEDIETWRLIATEPGKIRVREVSCFCKPACDCYTPKEVILREEKENEDSIGVGQWVLVKYDGCLYPGTPSAGPRVTTGGAGVPDLLRPLRGEWLLHGTIVGDEFEVETMESAGGNCFYTPATRIPGDKVWYFKQNILDLIPEPMPTTSSARHFSVAPEIWAKHK</sequence>
<name>A0AA47NT78_MERPO</name>
<protein>
    <submittedName>
        <fullName evidence="3">Uncharacterized protein</fullName>
    </submittedName>
</protein>
<feature type="coiled-coil region" evidence="1">
    <location>
        <begin position="52"/>
        <end position="89"/>
    </location>
</feature>
<dbReference type="AlphaFoldDB" id="A0AA47NT78"/>
<proteinExistence type="predicted"/>
<accession>A0AA47NT78</accession>
<feature type="compositionally biased region" description="Polar residues" evidence="2">
    <location>
        <begin position="10"/>
        <end position="28"/>
    </location>
</feature>
<dbReference type="EMBL" id="JAOPHQ010004860">
    <property type="protein sequence ID" value="KAK0137626.1"/>
    <property type="molecule type" value="Genomic_DNA"/>
</dbReference>
<comment type="caution">
    <text evidence="3">The sequence shown here is derived from an EMBL/GenBank/DDBJ whole genome shotgun (WGS) entry which is preliminary data.</text>
</comment>
<dbReference type="Proteomes" id="UP001174136">
    <property type="component" value="Unassembled WGS sequence"/>
</dbReference>
<dbReference type="PANTHER" id="PTHR46601">
    <property type="entry name" value="ULP_PROTEASE DOMAIN-CONTAINING PROTEIN"/>
    <property type="match status" value="1"/>
</dbReference>
<evidence type="ECO:0000313" key="3">
    <source>
        <dbReference type="EMBL" id="KAK0137626.1"/>
    </source>
</evidence>
<evidence type="ECO:0000256" key="2">
    <source>
        <dbReference type="SAM" id="MobiDB-lite"/>
    </source>
</evidence>
<feature type="region of interest" description="Disordered" evidence="2">
    <location>
        <begin position="1"/>
        <end position="47"/>
    </location>
</feature>
<organism evidence="3 4">
    <name type="scientific">Merluccius polli</name>
    <name type="common">Benguela hake</name>
    <name type="synonym">Merluccius cadenati</name>
    <dbReference type="NCBI Taxonomy" id="89951"/>
    <lineage>
        <taxon>Eukaryota</taxon>
        <taxon>Metazoa</taxon>
        <taxon>Chordata</taxon>
        <taxon>Craniata</taxon>
        <taxon>Vertebrata</taxon>
        <taxon>Euteleostomi</taxon>
        <taxon>Actinopterygii</taxon>
        <taxon>Neopterygii</taxon>
        <taxon>Teleostei</taxon>
        <taxon>Neoteleostei</taxon>
        <taxon>Acanthomorphata</taxon>
        <taxon>Zeiogadaria</taxon>
        <taxon>Gadariae</taxon>
        <taxon>Gadiformes</taxon>
        <taxon>Gadoidei</taxon>
        <taxon>Merlucciidae</taxon>
        <taxon>Merluccius</taxon>
    </lineage>
</organism>
<keyword evidence="1" id="KW-0175">Coiled coil</keyword>
<keyword evidence="4" id="KW-1185">Reference proteome</keyword>
<evidence type="ECO:0000256" key="1">
    <source>
        <dbReference type="SAM" id="Coils"/>
    </source>
</evidence>
<reference evidence="3" key="1">
    <citation type="journal article" date="2023" name="Front. Mar. Sci.">
        <title>A new Merluccius polli reference genome to investigate the effects of global change in West African waters.</title>
        <authorList>
            <person name="Mateo J.L."/>
            <person name="Blanco-Fernandez C."/>
            <person name="Garcia-Vazquez E."/>
            <person name="Machado-Schiaffino G."/>
        </authorList>
    </citation>
    <scope>NUCLEOTIDE SEQUENCE</scope>
    <source>
        <strain evidence="3">C29</strain>
        <tissue evidence="3">Fin</tissue>
    </source>
</reference>
<gene>
    <name evidence="3" type="ORF">N1851_026157</name>
</gene>